<protein>
    <submittedName>
        <fullName evidence="1">Uncharacterized protein</fullName>
    </submittedName>
</protein>
<dbReference type="EMBL" id="GBRH01222298">
    <property type="protein sequence ID" value="JAD75597.1"/>
    <property type="molecule type" value="Transcribed_RNA"/>
</dbReference>
<proteinExistence type="predicted"/>
<sequence length="74" mass="8692">MIKRFIRSLTMMILLTITTMILMKARLVKVSPLRNALMRELVIQTYEKQASQVIVLMVHPRLQKNKIIQQTPKT</sequence>
<dbReference type="AlphaFoldDB" id="A0A0A9CVW5"/>
<reference evidence="1" key="1">
    <citation type="submission" date="2014-09" db="EMBL/GenBank/DDBJ databases">
        <authorList>
            <person name="Magalhaes I.L.F."/>
            <person name="Oliveira U."/>
            <person name="Santos F.R."/>
            <person name="Vidigal T.H.D.A."/>
            <person name="Brescovit A.D."/>
            <person name="Santos A.J."/>
        </authorList>
    </citation>
    <scope>NUCLEOTIDE SEQUENCE</scope>
    <source>
        <tissue evidence="1">Shoot tissue taken approximately 20 cm above the soil surface</tissue>
    </source>
</reference>
<reference evidence="1" key="2">
    <citation type="journal article" date="2015" name="Data Brief">
        <title>Shoot transcriptome of the giant reed, Arundo donax.</title>
        <authorList>
            <person name="Barrero R.A."/>
            <person name="Guerrero F.D."/>
            <person name="Moolhuijzen P."/>
            <person name="Goolsby J.A."/>
            <person name="Tidwell J."/>
            <person name="Bellgard S.E."/>
            <person name="Bellgard M.I."/>
        </authorList>
    </citation>
    <scope>NUCLEOTIDE SEQUENCE</scope>
    <source>
        <tissue evidence="1">Shoot tissue taken approximately 20 cm above the soil surface</tissue>
    </source>
</reference>
<name>A0A0A9CVW5_ARUDO</name>
<accession>A0A0A9CVW5</accession>
<evidence type="ECO:0000313" key="1">
    <source>
        <dbReference type="EMBL" id="JAD75597.1"/>
    </source>
</evidence>
<organism evidence="1">
    <name type="scientific">Arundo donax</name>
    <name type="common">Giant reed</name>
    <name type="synonym">Donax arundinaceus</name>
    <dbReference type="NCBI Taxonomy" id="35708"/>
    <lineage>
        <taxon>Eukaryota</taxon>
        <taxon>Viridiplantae</taxon>
        <taxon>Streptophyta</taxon>
        <taxon>Embryophyta</taxon>
        <taxon>Tracheophyta</taxon>
        <taxon>Spermatophyta</taxon>
        <taxon>Magnoliopsida</taxon>
        <taxon>Liliopsida</taxon>
        <taxon>Poales</taxon>
        <taxon>Poaceae</taxon>
        <taxon>PACMAD clade</taxon>
        <taxon>Arundinoideae</taxon>
        <taxon>Arundineae</taxon>
        <taxon>Arundo</taxon>
    </lineage>
</organism>